<keyword evidence="3" id="KW-1185">Reference proteome</keyword>
<dbReference type="Proteomes" id="UP000052982">
    <property type="component" value="Unassembled WGS sequence"/>
</dbReference>
<dbReference type="RefSeq" id="WP_059202556.1">
    <property type="nucleotide sequence ID" value="NZ_KQ948765.1"/>
</dbReference>
<gene>
    <name evidence="2" type="ORF">AQJ64_09195</name>
</gene>
<organism evidence="2 3">
    <name type="scientific">Streptomyces griseoruber</name>
    <dbReference type="NCBI Taxonomy" id="1943"/>
    <lineage>
        <taxon>Bacteria</taxon>
        <taxon>Bacillati</taxon>
        <taxon>Actinomycetota</taxon>
        <taxon>Actinomycetes</taxon>
        <taxon>Kitasatosporales</taxon>
        <taxon>Streptomycetaceae</taxon>
        <taxon>Streptomyces</taxon>
    </lineage>
</organism>
<dbReference type="AlphaFoldDB" id="A0A117REF0"/>
<sequence>MRTPTTSLLAVTAALACLAAAPAPTVLVGSTETQGHVLTDTAGQTLYVHDGALCTGPCTDTRHPLRTGADTLPTLPPGIDGTLGTLLRPDDGSLQLTYDGGPLYTYTGDTQPSDTNGITPDWHTVPARYLPTG</sequence>
<dbReference type="InterPro" id="IPR005297">
    <property type="entry name" value="Lipoprotein_repeat"/>
</dbReference>
<dbReference type="PROSITE" id="PS51257">
    <property type="entry name" value="PROKAR_LIPOPROTEIN"/>
    <property type="match status" value="1"/>
</dbReference>
<proteinExistence type="predicted"/>
<dbReference type="GO" id="GO:0043448">
    <property type="term" value="P:alkane catabolic process"/>
    <property type="evidence" value="ECO:0007669"/>
    <property type="project" value="TreeGrafter"/>
</dbReference>
<evidence type="ECO:0000313" key="3">
    <source>
        <dbReference type="Proteomes" id="UP000052982"/>
    </source>
</evidence>
<keyword evidence="1" id="KW-0732">Signal</keyword>
<protein>
    <recommendedName>
        <fullName evidence="4">Lipoprotein</fullName>
    </recommendedName>
</protein>
<accession>A0A117REF0</accession>
<evidence type="ECO:0000256" key="1">
    <source>
        <dbReference type="SAM" id="SignalP"/>
    </source>
</evidence>
<dbReference type="STRING" id="1943.AQJ64_09195"/>
<feature type="signal peptide" evidence="1">
    <location>
        <begin position="1"/>
        <end position="19"/>
    </location>
</feature>
<reference evidence="2 3" key="1">
    <citation type="submission" date="2015-10" db="EMBL/GenBank/DDBJ databases">
        <title>Draft genome sequence of Streptomyces griseoruber DSM 40281, type strain for the species Streptomyces griseoruber.</title>
        <authorList>
            <person name="Ruckert C."/>
            <person name="Winkler A."/>
            <person name="Kalinowski J."/>
            <person name="Kampfer P."/>
            <person name="Glaeser S."/>
        </authorList>
    </citation>
    <scope>NUCLEOTIDE SEQUENCE [LARGE SCALE GENOMIC DNA]</scope>
    <source>
        <strain evidence="2 3">DSM 40281</strain>
    </source>
</reference>
<name>A0A117REF0_9ACTN</name>
<dbReference type="PANTHER" id="PTHR39335:SF1">
    <property type="entry name" value="BLL4220 PROTEIN"/>
    <property type="match status" value="1"/>
</dbReference>
<dbReference type="PANTHER" id="PTHR39335">
    <property type="entry name" value="BLL4220 PROTEIN"/>
    <property type="match status" value="1"/>
</dbReference>
<dbReference type="Pfam" id="PF03640">
    <property type="entry name" value="Lipoprotein_15"/>
    <property type="match status" value="1"/>
</dbReference>
<evidence type="ECO:0008006" key="4">
    <source>
        <dbReference type="Google" id="ProtNLM"/>
    </source>
</evidence>
<feature type="chain" id="PRO_5038725965" description="Lipoprotein" evidence="1">
    <location>
        <begin position="20"/>
        <end position="133"/>
    </location>
</feature>
<comment type="caution">
    <text evidence="2">The sequence shown here is derived from an EMBL/GenBank/DDBJ whole genome shotgun (WGS) entry which is preliminary data.</text>
</comment>
<dbReference type="OrthoDB" id="597632at2"/>
<dbReference type="EMBL" id="LMWW01000010">
    <property type="protein sequence ID" value="KUN86205.1"/>
    <property type="molecule type" value="Genomic_DNA"/>
</dbReference>
<evidence type="ECO:0000313" key="2">
    <source>
        <dbReference type="EMBL" id="KUN86205.1"/>
    </source>
</evidence>